<evidence type="ECO:0000313" key="2">
    <source>
        <dbReference type="Proteomes" id="UP000192455"/>
    </source>
</evidence>
<accession>A0A1R3WV03</accession>
<protein>
    <submittedName>
        <fullName evidence="1">Uncharacterized protein</fullName>
    </submittedName>
</protein>
<proteinExistence type="predicted"/>
<dbReference type="STRING" id="515897.SAMN05421849_1567"/>
<sequence>MTGYELDEIMTVRWPLIMRRVMADGSDKWLMGFVRSIARHAKRPSWRPTPRQEQVMRRLVVEMSTMPGMGGEVIERG</sequence>
<dbReference type="AlphaFoldDB" id="A0A1R3WV03"/>
<keyword evidence="2" id="KW-1185">Reference proteome</keyword>
<dbReference type="RefSeq" id="WP_076649247.1">
    <property type="nucleotide sequence ID" value="NZ_FTPS01000001.1"/>
</dbReference>
<evidence type="ECO:0000313" key="1">
    <source>
        <dbReference type="EMBL" id="SIT81862.1"/>
    </source>
</evidence>
<dbReference type="Proteomes" id="UP000192455">
    <property type="component" value="Unassembled WGS sequence"/>
</dbReference>
<reference evidence="1 2" key="1">
    <citation type="submission" date="2017-01" db="EMBL/GenBank/DDBJ databases">
        <authorList>
            <person name="Mah S.A."/>
            <person name="Swanson W.J."/>
            <person name="Moy G.W."/>
            <person name="Vacquier V.D."/>
        </authorList>
    </citation>
    <scope>NUCLEOTIDE SEQUENCE [LARGE SCALE GENOMIC DNA]</scope>
    <source>
        <strain evidence="1 2">DSM 21219</strain>
    </source>
</reference>
<dbReference type="OrthoDB" id="7866188at2"/>
<gene>
    <name evidence="1" type="ORF">SAMN05421849_1567</name>
</gene>
<dbReference type="EMBL" id="FTPS01000001">
    <property type="protein sequence ID" value="SIT81862.1"/>
    <property type="molecule type" value="Genomic_DNA"/>
</dbReference>
<name>A0A1R3WV03_9RHOB</name>
<organism evidence="1 2">
    <name type="scientific">Pontibaca methylaminivorans</name>
    <dbReference type="NCBI Taxonomy" id="515897"/>
    <lineage>
        <taxon>Bacteria</taxon>
        <taxon>Pseudomonadati</taxon>
        <taxon>Pseudomonadota</taxon>
        <taxon>Alphaproteobacteria</taxon>
        <taxon>Rhodobacterales</taxon>
        <taxon>Roseobacteraceae</taxon>
        <taxon>Pontibaca</taxon>
    </lineage>
</organism>